<dbReference type="Gene3D" id="3.30.450.20">
    <property type="entry name" value="PAS domain"/>
    <property type="match status" value="1"/>
</dbReference>
<dbReference type="PROSITE" id="PS50217">
    <property type="entry name" value="BZIP"/>
    <property type="match status" value="1"/>
</dbReference>
<dbReference type="PROSITE" id="PS50112">
    <property type="entry name" value="PAS"/>
    <property type="match status" value="1"/>
</dbReference>
<accession>A0A126X308</accession>
<feature type="domain" description="PAS" evidence="5">
    <location>
        <begin position="434"/>
        <end position="507"/>
    </location>
</feature>
<dbReference type="InterPro" id="IPR000014">
    <property type="entry name" value="PAS"/>
</dbReference>
<proteinExistence type="evidence at transcript level"/>
<dbReference type="NCBIfam" id="TIGR00229">
    <property type="entry name" value="sensory_box"/>
    <property type="match status" value="1"/>
</dbReference>
<feature type="region of interest" description="Disordered" evidence="4">
    <location>
        <begin position="174"/>
        <end position="193"/>
    </location>
</feature>
<evidence type="ECO:0000256" key="1">
    <source>
        <dbReference type="ARBA" id="ARBA00022630"/>
    </source>
</evidence>
<feature type="compositionally biased region" description="Basic and acidic residues" evidence="4">
    <location>
        <begin position="343"/>
        <end position="360"/>
    </location>
</feature>
<dbReference type="GO" id="GO:0003700">
    <property type="term" value="F:DNA-binding transcription factor activity"/>
    <property type="evidence" value="ECO:0007669"/>
    <property type="project" value="InterPro"/>
</dbReference>
<dbReference type="PANTHER" id="PTHR47429:SF2">
    <property type="entry name" value="PROTEIN TWIN LOV 1"/>
    <property type="match status" value="1"/>
</dbReference>
<evidence type="ECO:0000259" key="6">
    <source>
        <dbReference type="PROSITE" id="PS50217"/>
    </source>
</evidence>
<dbReference type="Pfam" id="PF13426">
    <property type="entry name" value="PAS_9"/>
    <property type="match status" value="1"/>
</dbReference>
<evidence type="ECO:0000256" key="4">
    <source>
        <dbReference type="SAM" id="MobiDB-lite"/>
    </source>
</evidence>
<dbReference type="InterPro" id="IPR046347">
    <property type="entry name" value="bZIP_sf"/>
</dbReference>
<dbReference type="GO" id="GO:0005634">
    <property type="term" value="C:nucleus"/>
    <property type="evidence" value="ECO:0007669"/>
    <property type="project" value="TreeGrafter"/>
</dbReference>
<dbReference type="FunFam" id="3.30.450.20:FF:000135">
    <property type="entry name" value="Ptaureo1a lov2 domain"/>
    <property type="match status" value="1"/>
</dbReference>
<dbReference type="Gene3D" id="1.20.5.170">
    <property type="match status" value="1"/>
</dbReference>
<dbReference type="SUPFAM" id="SSF55785">
    <property type="entry name" value="PYP-like sensor domain (PAS domain)"/>
    <property type="match status" value="1"/>
</dbReference>
<reference evidence="7" key="1">
    <citation type="journal article" date="2016" name="Proc. Natl. Acad. Sci. U.S.A.">
        <title>Functional and topological diversity of LOV domain photoreceptors.</title>
        <authorList>
            <person name="Glantz S.T."/>
            <person name="Carpenter E.J."/>
            <person name="Melkonian M."/>
            <person name="Gardner K.H."/>
            <person name="Boyden E.S."/>
            <person name="Wong G.K."/>
            <person name="Chow B.Y."/>
        </authorList>
    </citation>
    <scope>NUCLEOTIDE SEQUENCE</scope>
    <source>
        <strain evidence="7">VYER_2014219</strain>
    </source>
</reference>
<dbReference type="AlphaFoldDB" id="A0A126X308"/>
<keyword evidence="1" id="KW-0285">Flavoprotein</keyword>
<evidence type="ECO:0000259" key="5">
    <source>
        <dbReference type="PROSITE" id="PS50112"/>
    </source>
</evidence>
<feature type="region of interest" description="Disordered" evidence="4">
    <location>
        <begin position="247"/>
        <end position="268"/>
    </location>
</feature>
<dbReference type="InterPro" id="IPR035965">
    <property type="entry name" value="PAS-like_dom_sf"/>
</dbReference>
<dbReference type="InterPro" id="IPR004827">
    <property type="entry name" value="bZIP"/>
</dbReference>
<feature type="region of interest" description="Disordered" evidence="4">
    <location>
        <begin position="313"/>
        <end position="367"/>
    </location>
</feature>
<feature type="region of interest" description="Disordered" evidence="4">
    <location>
        <begin position="568"/>
        <end position="594"/>
    </location>
</feature>
<keyword evidence="2" id="KW-0288">FMN</keyword>
<keyword evidence="3" id="KW-0157">Chromophore</keyword>
<dbReference type="EMBL" id="KU701487">
    <property type="protein sequence ID" value="AML79082.1"/>
    <property type="molecule type" value="mRNA"/>
</dbReference>
<dbReference type="CDD" id="cd00130">
    <property type="entry name" value="PAS"/>
    <property type="match status" value="1"/>
</dbReference>
<dbReference type="SMART" id="SM00338">
    <property type="entry name" value="BRLZ"/>
    <property type="match status" value="1"/>
</dbReference>
<dbReference type="SUPFAM" id="SSF57959">
    <property type="entry name" value="Leucine zipper domain"/>
    <property type="match status" value="1"/>
</dbReference>
<evidence type="ECO:0000313" key="7">
    <source>
        <dbReference type="EMBL" id="AML79082.1"/>
    </source>
</evidence>
<name>A0A126X308_SARHM</name>
<dbReference type="PANTHER" id="PTHR47429">
    <property type="entry name" value="PROTEIN TWIN LOV 1"/>
    <property type="match status" value="1"/>
</dbReference>
<feature type="domain" description="BZIP" evidence="6">
    <location>
        <begin position="349"/>
        <end position="395"/>
    </location>
</feature>
<sequence>MDQTGDSGGVQAVTETGETEAPLGDDIMAAPSPPVFGNANANRTGSETNFRGINLDDIFSGVLFTPDGELLDIPSDDDENLNITLSTTSISEGRAQTPFAQFAVVGDTFASEESGSSGQFQDVLISPGTVKIEQAVDSESGPPSAGALPEPGRFQVPSSVGVGAVLGEGFTAEGATGVGTAQSNSKEPSIDKCSDVKDADASAAAAVAADAAAAAALAAAEARAAQDAAVAKAEVAAKAAEAHAQAQARMQAGGTGTAENLPQFRSPGPVASNSFAALPTGGIIGHMSTHGMRTSLSQGIGVGSGGSGGVGIRGITSVAPPSGYRGKGSYAGSLPRRQRHKVSSKDLTEEQRNERRERNREHAKRSRVRKKFLLDSLQRSVDALQAENESLKGSIIGSLGQRGRELVAKCSPEDAESTLVTANPTQATKILDDPDYSLVKALQTAQQNFVITDASLPDNPIVFASNGFLELTRYKLNEVLGRNCRFLQGPETDPRAVDKIRTAIDEGYDTSVCLLNYRADGTTFWNQFFVAALRDGEGNTVNYVGVQCKVGDDYARIVVNAQKKQLARSGSTAGSARRGPQTQREQPVQRPSTSGTAAILTVDAFSRASAAFAAESRQGQGQGGADI</sequence>
<evidence type="ECO:0000256" key="3">
    <source>
        <dbReference type="ARBA" id="ARBA00022991"/>
    </source>
</evidence>
<protein>
    <submittedName>
        <fullName evidence="7">Putative LOV domain-containing protein</fullName>
    </submittedName>
</protein>
<dbReference type="CDD" id="cd14809">
    <property type="entry name" value="bZIP_AUREO-like"/>
    <property type="match status" value="1"/>
</dbReference>
<organism evidence="7">
    <name type="scientific">Sargassum hemiphyllum</name>
    <name type="common">Seaweed</name>
    <name type="synonym">Fucus hemiphyllus</name>
    <dbReference type="NCBI Taxonomy" id="127544"/>
    <lineage>
        <taxon>Eukaryota</taxon>
        <taxon>Sar</taxon>
        <taxon>Stramenopiles</taxon>
        <taxon>Ochrophyta</taxon>
        <taxon>PX clade</taxon>
        <taxon>Phaeophyceae</taxon>
        <taxon>Fucales</taxon>
        <taxon>Sargassaceae</taxon>
        <taxon>Sargassum</taxon>
    </lineage>
</organism>
<dbReference type="Pfam" id="PF00170">
    <property type="entry name" value="bZIP_1"/>
    <property type="match status" value="1"/>
</dbReference>
<evidence type="ECO:0000256" key="2">
    <source>
        <dbReference type="ARBA" id="ARBA00022643"/>
    </source>
</evidence>